<comment type="caution">
    <text evidence="2">The sequence shown here is derived from an EMBL/GenBank/DDBJ whole genome shotgun (WGS) entry which is preliminary data.</text>
</comment>
<proteinExistence type="predicted"/>
<dbReference type="RefSeq" id="WP_153463990.1">
    <property type="nucleotide sequence ID" value="NZ_WBOF01000001.1"/>
</dbReference>
<dbReference type="EMBL" id="WBOF01000001">
    <property type="protein sequence ID" value="MQS14835.1"/>
    <property type="molecule type" value="Genomic_DNA"/>
</dbReference>
<dbReference type="AlphaFoldDB" id="A0A6N7KVI0"/>
<protein>
    <submittedName>
        <fullName evidence="2">Uncharacterized protein</fullName>
    </submittedName>
</protein>
<dbReference type="Proteomes" id="UP000450000">
    <property type="component" value="Unassembled WGS sequence"/>
</dbReference>
<name>A0A6N7KVI0_9ACTN</name>
<evidence type="ECO:0000313" key="2">
    <source>
        <dbReference type="EMBL" id="MQS14835.1"/>
    </source>
</evidence>
<keyword evidence="3" id="KW-1185">Reference proteome</keyword>
<feature type="region of interest" description="Disordered" evidence="1">
    <location>
        <begin position="60"/>
        <end position="82"/>
    </location>
</feature>
<accession>A0A6N7KVI0</accession>
<gene>
    <name evidence="2" type="ORF">F7Q99_21870</name>
</gene>
<evidence type="ECO:0000313" key="3">
    <source>
        <dbReference type="Proteomes" id="UP000450000"/>
    </source>
</evidence>
<feature type="compositionally biased region" description="Pro residues" evidence="1">
    <location>
        <begin position="64"/>
        <end position="82"/>
    </location>
</feature>
<organism evidence="2 3">
    <name type="scientific">Streptomyces kaniharaensis</name>
    <dbReference type="NCBI Taxonomy" id="212423"/>
    <lineage>
        <taxon>Bacteria</taxon>
        <taxon>Bacillati</taxon>
        <taxon>Actinomycetota</taxon>
        <taxon>Actinomycetes</taxon>
        <taxon>Kitasatosporales</taxon>
        <taxon>Streptomycetaceae</taxon>
        <taxon>Streptomyces</taxon>
    </lineage>
</organism>
<sequence>MTATDAAPDPVAAAERRWQDLLDRIHDLEARVAATTSTVTIALDTHLARLDALGHQLAQTTWPLPAPDPGSPQATPPNNRPD</sequence>
<evidence type="ECO:0000256" key="1">
    <source>
        <dbReference type="SAM" id="MobiDB-lite"/>
    </source>
</evidence>
<reference evidence="2 3" key="1">
    <citation type="submission" date="2019-09" db="EMBL/GenBank/DDBJ databases">
        <title>Genome Sequences of Streptomyces kaniharaensis ATCC 21070.</title>
        <authorList>
            <person name="Zhu W."/>
            <person name="De Crecy-Lagard V."/>
            <person name="Richards N.G."/>
        </authorList>
    </citation>
    <scope>NUCLEOTIDE SEQUENCE [LARGE SCALE GENOMIC DNA]</scope>
    <source>
        <strain evidence="2 3">SF-557</strain>
    </source>
</reference>
<dbReference type="OrthoDB" id="4318392at2"/>